<feature type="region of interest" description="Disordered" evidence="3">
    <location>
        <begin position="181"/>
        <end position="208"/>
    </location>
</feature>
<gene>
    <name evidence="4" type="ORF">SAMEA4029009_CIC11G00000004031</name>
</gene>
<evidence type="ECO:0000313" key="5">
    <source>
        <dbReference type="Proteomes" id="UP000182259"/>
    </source>
</evidence>
<evidence type="ECO:0000313" key="4">
    <source>
        <dbReference type="EMBL" id="SGZ53170.1"/>
    </source>
</evidence>
<evidence type="ECO:0000256" key="3">
    <source>
        <dbReference type="SAM" id="MobiDB-lite"/>
    </source>
</evidence>
<dbReference type="InterPro" id="IPR021858">
    <property type="entry name" value="Fun_TF"/>
</dbReference>
<sequence length="405" mass="45077">MTLFHLAGNAKLGDKSAGLRSKGYFYMKKCILELASGLTKMDNNIVCENQLPADIALATCLNLAVSESWDTHTSSGIAHLKGAKSMIQKVLTLIKQHMGSFSGKNKIKEVSREDMKKKLVLVSNEDWNRIEEVAKENGNTNSLLFNAWIYFEVLSQMTSYSCHDDKGIDLVATITRIIHQTQKKRDEDSTKGSKHSDQSDSPNSESQELVASTSQPFGFLENFDTMISNNDYVDPLLGCAQSLFLIMGRVANLIAKVCRDRKDKKVTRTSLSNISTASELRKQLLDWKPTITAQMDISADGTRDSTWDTYSCVSTAEAYRFATLLYLHQAVPELPFLSSHQLAEKISCCWRPFRPIPMSTSSTSSLFSSAHAKPSLEKKENGVSSAGRYLPSGSGLETSIELWRW</sequence>
<organism evidence="4 5">
    <name type="scientific">Sungouiella intermedia</name>
    <dbReference type="NCBI Taxonomy" id="45354"/>
    <lineage>
        <taxon>Eukaryota</taxon>
        <taxon>Fungi</taxon>
        <taxon>Dikarya</taxon>
        <taxon>Ascomycota</taxon>
        <taxon>Saccharomycotina</taxon>
        <taxon>Pichiomycetes</taxon>
        <taxon>Metschnikowiaceae</taxon>
        <taxon>Sungouiella</taxon>
    </lineage>
</organism>
<dbReference type="Proteomes" id="UP000182259">
    <property type="component" value="Chromosome III"/>
</dbReference>
<protein>
    <submittedName>
        <fullName evidence="4">CIC11C00000004031</fullName>
    </submittedName>
</protein>
<dbReference type="GO" id="GO:0003700">
    <property type="term" value="F:DNA-binding transcription factor activity"/>
    <property type="evidence" value="ECO:0007669"/>
    <property type="project" value="TreeGrafter"/>
</dbReference>
<proteinExistence type="predicted"/>
<dbReference type="GO" id="GO:0005634">
    <property type="term" value="C:nucleus"/>
    <property type="evidence" value="ECO:0007669"/>
    <property type="project" value="UniProtKB-SubCell"/>
</dbReference>
<reference evidence="4 5" key="1">
    <citation type="submission" date="2016-10" db="EMBL/GenBank/DDBJ databases">
        <authorList>
            <person name="de Groot N.N."/>
        </authorList>
    </citation>
    <scope>NUCLEOTIDE SEQUENCE [LARGE SCALE GENOMIC DNA]</scope>
    <source>
        <strain evidence="4 5">PYCC 4715</strain>
    </source>
</reference>
<dbReference type="GO" id="GO:0000976">
    <property type="term" value="F:transcription cis-regulatory region binding"/>
    <property type="evidence" value="ECO:0007669"/>
    <property type="project" value="TreeGrafter"/>
</dbReference>
<comment type="subcellular location">
    <subcellularLocation>
        <location evidence="1">Nucleus</location>
    </subcellularLocation>
</comment>
<keyword evidence="2" id="KW-0539">Nucleus</keyword>
<evidence type="ECO:0000256" key="2">
    <source>
        <dbReference type="ARBA" id="ARBA00023242"/>
    </source>
</evidence>
<dbReference type="GO" id="GO:0045944">
    <property type="term" value="P:positive regulation of transcription by RNA polymerase II"/>
    <property type="evidence" value="ECO:0007669"/>
    <property type="project" value="TreeGrafter"/>
</dbReference>
<feature type="compositionally biased region" description="Basic and acidic residues" evidence="3">
    <location>
        <begin position="183"/>
        <end position="198"/>
    </location>
</feature>
<accession>A0A1L0BSG7</accession>
<dbReference type="AlphaFoldDB" id="A0A1L0BSG7"/>
<name>A0A1L0BSG7_9ASCO</name>
<dbReference type="Pfam" id="PF11951">
    <property type="entry name" value="Fungal_trans_2"/>
    <property type="match status" value="1"/>
</dbReference>
<dbReference type="PANTHER" id="PTHR37534">
    <property type="entry name" value="TRANSCRIPTIONAL ACTIVATOR PROTEIN UGA3"/>
    <property type="match status" value="1"/>
</dbReference>
<feature type="compositionally biased region" description="Polar residues" evidence="3">
    <location>
        <begin position="199"/>
        <end position="208"/>
    </location>
</feature>
<evidence type="ECO:0000256" key="1">
    <source>
        <dbReference type="ARBA" id="ARBA00004123"/>
    </source>
</evidence>
<dbReference type="PANTHER" id="PTHR37534:SF15">
    <property type="entry name" value="ZN(II)2CYS6 TRANSCRIPTION FACTOR (EUROFUNG)"/>
    <property type="match status" value="1"/>
</dbReference>
<dbReference type="EMBL" id="LT635766">
    <property type="protein sequence ID" value="SGZ53170.1"/>
    <property type="molecule type" value="Genomic_DNA"/>
</dbReference>